<reference evidence="1" key="2">
    <citation type="journal article" date="2015" name="Data Brief">
        <title>Shoot transcriptome of the giant reed, Arundo donax.</title>
        <authorList>
            <person name="Barrero R.A."/>
            <person name="Guerrero F.D."/>
            <person name="Moolhuijzen P."/>
            <person name="Goolsby J.A."/>
            <person name="Tidwell J."/>
            <person name="Bellgard S.E."/>
            <person name="Bellgard M.I."/>
        </authorList>
    </citation>
    <scope>NUCLEOTIDE SEQUENCE</scope>
    <source>
        <tissue evidence="1">Shoot tissue taken approximately 20 cm above the soil surface</tissue>
    </source>
</reference>
<protein>
    <submittedName>
        <fullName evidence="1">Uncharacterized protein</fullName>
    </submittedName>
</protein>
<evidence type="ECO:0000313" key="1">
    <source>
        <dbReference type="EMBL" id="JAE14761.1"/>
    </source>
</evidence>
<dbReference type="EMBL" id="GBRH01183135">
    <property type="protein sequence ID" value="JAE14761.1"/>
    <property type="molecule type" value="Transcribed_RNA"/>
</dbReference>
<name>A0A0A9FWT0_ARUDO</name>
<reference evidence="1" key="1">
    <citation type="submission" date="2014-09" db="EMBL/GenBank/DDBJ databases">
        <authorList>
            <person name="Magalhaes I.L.F."/>
            <person name="Oliveira U."/>
            <person name="Santos F.R."/>
            <person name="Vidigal T.H.D.A."/>
            <person name="Brescovit A.D."/>
            <person name="Santos A.J."/>
        </authorList>
    </citation>
    <scope>NUCLEOTIDE SEQUENCE</scope>
    <source>
        <tissue evidence="1">Shoot tissue taken approximately 20 cm above the soil surface</tissue>
    </source>
</reference>
<accession>A0A0A9FWT0</accession>
<sequence length="30" mass="3630">MLLCMPFIRHTRHTRTILLMKATTSHRHIN</sequence>
<dbReference type="AlphaFoldDB" id="A0A0A9FWT0"/>
<proteinExistence type="predicted"/>
<organism evidence="1">
    <name type="scientific">Arundo donax</name>
    <name type="common">Giant reed</name>
    <name type="synonym">Donax arundinaceus</name>
    <dbReference type="NCBI Taxonomy" id="35708"/>
    <lineage>
        <taxon>Eukaryota</taxon>
        <taxon>Viridiplantae</taxon>
        <taxon>Streptophyta</taxon>
        <taxon>Embryophyta</taxon>
        <taxon>Tracheophyta</taxon>
        <taxon>Spermatophyta</taxon>
        <taxon>Magnoliopsida</taxon>
        <taxon>Liliopsida</taxon>
        <taxon>Poales</taxon>
        <taxon>Poaceae</taxon>
        <taxon>PACMAD clade</taxon>
        <taxon>Arundinoideae</taxon>
        <taxon>Arundineae</taxon>
        <taxon>Arundo</taxon>
    </lineage>
</organism>